<dbReference type="PROSITE" id="PS50097">
    <property type="entry name" value="BTB"/>
    <property type="match status" value="1"/>
</dbReference>
<organism evidence="3">
    <name type="scientific">Klosneuvirus KNV1</name>
    <dbReference type="NCBI Taxonomy" id="1977640"/>
    <lineage>
        <taxon>Viruses</taxon>
        <taxon>Varidnaviria</taxon>
        <taxon>Bamfordvirae</taxon>
        <taxon>Nucleocytoviricota</taxon>
        <taxon>Megaviricetes</taxon>
        <taxon>Imitervirales</taxon>
        <taxon>Mimiviridae</taxon>
        <taxon>Klosneuvirinae</taxon>
        <taxon>Klosneuvirus</taxon>
    </lineage>
</organism>
<evidence type="ECO:0000256" key="1">
    <source>
        <dbReference type="ARBA" id="ARBA00006497"/>
    </source>
</evidence>
<dbReference type="EMBL" id="KY684113">
    <property type="protein sequence ID" value="ARF12544.1"/>
    <property type="molecule type" value="Genomic_DNA"/>
</dbReference>
<feature type="domain" description="BTB" evidence="2">
    <location>
        <begin position="16"/>
        <end position="80"/>
    </location>
</feature>
<comment type="similarity">
    <text evidence="1">Belongs to the mimivirus BTB/WD family.</text>
</comment>
<name>A0A1V0SLP1_9VIRU</name>
<reference evidence="3" key="1">
    <citation type="journal article" date="2017" name="Science">
        <title>Giant viruses with an expanded complement of translation system components.</title>
        <authorList>
            <person name="Schulz F."/>
            <person name="Yutin N."/>
            <person name="Ivanova N.N."/>
            <person name="Ortega D.R."/>
            <person name="Lee T.K."/>
            <person name="Vierheilig J."/>
            <person name="Daims H."/>
            <person name="Horn M."/>
            <person name="Wagner M."/>
            <person name="Jensen G.J."/>
            <person name="Kyrpides N.C."/>
            <person name="Koonin E.V."/>
            <person name="Woyke T."/>
        </authorList>
    </citation>
    <scope>NUCLEOTIDE SEQUENCE</scope>
    <source>
        <strain evidence="3">KNV1</strain>
    </source>
</reference>
<protein>
    <recommendedName>
        <fullName evidence="2">BTB domain-containing protein</fullName>
    </recommendedName>
</protein>
<sequence length="227" mass="26541">MDKILKDLFKDGENDGDIILKCIDKVNVKCHSLILRSQSDYFKSLFDFHKDKKEFDAHYSSKLIKLLLNKLYNSAFPIGELELDEIIQMTKLIDEFLIVDREDILKNLMFSFRMSIKQDNWLTTLKEIYGLGCYKDLITQLLYYFRDTVLVGDYFLKDDPLQDVELDSDLGRDLYKVVLGKVAYLNKQLGYNKPYIRKPTASHGKKKDYYKKEQVSHGYGGAWCGPN</sequence>
<dbReference type="InterPro" id="IPR011333">
    <property type="entry name" value="SKP1/BTB/POZ_sf"/>
</dbReference>
<proteinExistence type="inferred from homology"/>
<dbReference type="Pfam" id="PF00651">
    <property type="entry name" value="BTB"/>
    <property type="match status" value="1"/>
</dbReference>
<accession>A0A1V0SLP1</accession>
<gene>
    <name evidence="3" type="ORF">Klosneuvirus_6_106</name>
</gene>
<dbReference type="CDD" id="cd18186">
    <property type="entry name" value="BTB_POZ_ZBTB_KLHL-like"/>
    <property type="match status" value="1"/>
</dbReference>
<evidence type="ECO:0000259" key="2">
    <source>
        <dbReference type="PROSITE" id="PS50097"/>
    </source>
</evidence>
<dbReference type="SUPFAM" id="SSF54695">
    <property type="entry name" value="POZ domain"/>
    <property type="match status" value="1"/>
</dbReference>
<dbReference type="Gene3D" id="3.30.710.10">
    <property type="entry name" value="Potassium Channel Kv1.1, Chain A"/>
    <property type="match status" value="1"/>
</dbReference>
<dbReference type="InterPro" id="IPR000210">
    <property type="entry name" value="BTB/POZ_dom"/>
</dbReference>
<evidence type="ECO:0000313" key="3">
    <source>
        <dbReference type="EMBL" id="ARF12544.1"/>
    </source>
</evidence>